<comment type="caution">
    <text evidence="1">The sequence shown here is derived from an EMBL/GenBank/DDBJ whole genome shotgun (WGS) entry which is preliminary data.</text>
</comment>
<gene>
    <name evidence="1" type="ORF">LCGC14_1601180</name>
</gene>
<name>A0A0F9KRS1_9ZZZZ</name>
<accession>A0A0F9KRS1</accession>
<proteinExistence type="predicted"/>
<dbReference type="EMBL" id="LAZR01012841">
    <property type="protein sequence ID" value="KKM24833.1"/>
    <property type="molecule type" value="Genomic_DNA"/>
</dbReference>
<dbReference type="AlphaFoldDB" id="A0A0F9KRS1"/>
<sequence>MKKILIALSLLAATVGAETSPQLDSIRIAAFNQIGIPAAGTVRVPVATANAIINYGIQEVSTNFPAVEKLDTISIDSASEGGALASDFVAIKWCQLMVDDTLRIPLEYKSEDSLFPKRPSVDDADADADDLTEPRYYYTHNKRLMTFPKVKVGDVTDGDSALFLIAYFAVGDRLDAETDSTNILEAYRDELLDWVCYRLEYLRYRYNSGDRYFLKYDKSKKEIGFKK</sequence>
<dbReference type="InterPro" id="IPR056209">
    <property type="entry name" value="SU10_adaptor"/>
</dbReference>
<organism evidence="1">
    <name type="scientific">marine sediment metagenome</name>
    <dbReference type="NCBI Taxonomy" id="412755"/>
    <lineage>
        <taxon>unclassified sequences</taxon>
        <taxon>metagenomes</taxon>
        <taxon>ecological metagenomes</taxon>
    </lineage>
</organism>
<reference evidence="1" key="1">
    <citation type="journal article" date="2015" name="Nature">
        <title>Complex archaea that bridge the gap between prokaryotes and eukaryotes.</title>
        <authorList>
            <person name="Spang A."/>
            <person name="Saw J.H."/>
            <person name="Jorgensen S.L."/>
            <person name="Zaremba-Niedzwiedzka K."/>
            <person name="Martijn J."/>
            <person name="Lind A.E."/>
            <person name="van Eijk R."/>
            <person name="Schleper C."/>
            <person name="Guy L."/>
            <person name="Ettema T.J."/>
        </authorList>
    </citation>
    <scope>NUCLEOTIDE SEQUENCE</scope>
</reference>
<protein>
    <submittedName>
        <fullName evidence="1">Uncharacterized protein</fullName>
    </submittedName>
</protein>
<evidence type="ECO:0000313" key="1">
    <source>
        <dbReference type="EMBL" id="KKM24833.1"/>
    </source>
</evidence>
<dbReference type="Pfam" id="PF24175">
    <property type="entry name" value="SU10_adaptor"/>
    <property type="match status" value="1"/>
</dbReference>